<comment type="subcellular location">
    <subcellularLocation>
        <location evidence="1">Cytoplasm</location>
    </subcellularLocation>
</comment>
<dbReference type="EMBL" id="CP034726">
    <property type="protein sequence ID" value="QBP17808.1"/>
    <property type="molecule type" value="Genomic_DNA"/>
</dbReference>
<accession>A0A4P6ZJJ6</accession>
<keyword evidence="6" id="KW-0408">Iron</keyword>
<dbReference type="InterPro" id="IPR036421">
    <property type="entry name" value="Fe_dep_repressor_sf"/>
</dbReference>
<evidence type="ECO:0000313" key="14">
    <source>
        <dbReference type="EMBL" id="QBP17808.1"/>
    </source>
</evidence>
<dbReference type="SUPFAM" id="SSF47979">
    <property type="entry name" value="Iron-dependent repressor protein, dimerization domain"/>
    <property type="match status" value="1"/>
</dbReference>
<dbReference type="SMART" id="SM00899">
    <property type="entry name" value="FeoA"/>
    <property type="match status" value="1"/>
</dbReference>
<evidence type="ECO:0000256" key="12">
    <source>
        <dbReference type="ARBA" id="ARBA00032593"/>
    </source>
</evidence>
<protein>
    <recommendedName>
        <fullName evidence="12">Manganese transport regulator</fullName>
    </recommendedName>
</protein>
<dbReference type="InterPro" id="IPR036390">
    <property type="entry name" value="WH_DNA-bd_sf"/>
</dbReference>
<evidence type="ECO:0000256" key="11">
    <source>
        <dbReference type="ARBA" id="ARBA00023211"/>
    </source>
</evidence>
<keyword evidence="5" id="KW-0678">Repressor</keyword>
<feature type="domain" description="HTH dtxR-type" evidence="13">
    <location>
        <begin position="1"/>
        <end position="62"/>
    </location>
</feature>
<keyword evidence="15" id="KW-1185">Reference proteome</keyword>
<dbReference type="GO" id="GO:0003677">
    <property type="term" value="F:DNA binding"/>
    <property type="evidence" value="ECO:0007669"/>
    <property type="project" value="UniProtKB-KW"/>
</dbReference>
<dbReference type="InterPro" id="IPR022689">
    <property type="entry name" value="Iron_dep_repressor"/>
</dbReference>
<evidence type="ECO:0000256" key="4">
    <source>
        <dbReference type="ARBA" id="ARBA00022490"/>
    </source>
</evidence>
<dbReference type="PANTHER" id="PTHR33238:SF11">
    <property type="entry name" value="TRANSCRIPTIONAL REGULATOR MNTR"/>
    <property type="match status" value="1"/>
</dbReference>
<dbReference type="SMART" id="SM00529">
    <property type="entry name" value="HTH_DTXR"/>
    <property type="match status" value="1"/>
</dbReference>
<evidence type="ECO:0000256" key="6">
    <source>
        <dbReference type="ARBA" id="ARBA00023004"/>
    </source>
</evidence>
<dbReference type="InterPro" id="IPR050536">
    <property type="entry name" value="DtxR_MntR_Metal-Reg"/>
</dbReference>
<evidence type="ECO:0000256" key="8">
    <source>
        <dbReference type="ARBA" id="ARBA00023125"/>
    </source>
</evidence>
<dbReference type="InterPro" id="IPR007167">
    <property type="entry name" value="Fe-transptr_FeoA-like"/>
</dbReference>
<dbReference type="InterPro" id="IPR001367">
    <property type="entry name" value="Fe_dep_repressor"/>
</dbReference>
<keyword evidence="7" id="KW-0805">Transcription regulation</keyword>
<keyword evidence="9" id="KW-0010">Activator</keyword>
<dbReference type="Gene3D" id="1.10.60.10">
    <property type="entry name" value="Iron dependent repressor, metal binding and dimerisation domain"/>
    <property type="match status" value="1"/>
</dbReference>
<dbReference type="OrthoDB" id="9791355at2"/>
<evidence type="ECO:0000256" key="1">
    <source>
        <dbReference type="ARBA" id="ARBA00004496"/>
    </source>
</evidence>
<organism evidence="14 15">
    <name type="scientific">Acetilactobacillus jinshanensis</name>
    <dbReference type="NCBI Taxonomy" id="1720083"/>
    <lineage>
        <taxon>Bacteria</taxon>
        <taxon>Bacillati</taxon>
        <taxon>Bacillota</taxon>
        <taxon>Bacilli</taxon>
        <taxon>Lactobacillales</taxon>
        <taxon>Lactobacillaceae</taxon>
        <taxon>Acetilactobacillus</taxon>
    </lineage>
</organism>
<gene>
    <name evidence="14" type="ORF">ELX58_01185</name>
</gene>
<keyword evidence="4" id="KW-0963">Cytoplasm</keyword>
<dbReference type="GO" id="GO:0005737">
    <property type="term" value="C:cytoplasm"/>
    <property type="evidence" value="ECO:0007669"/>
    <property type="project" value="UniProtKB-SubCell"/>
</dbReference>
<proteinExistence type="inferred from homology"/>
<dbReference type="GO" id="GO:0046914">
    <property type="term" value="F:transition metal ion binding"/>
    <property type="evidence" value="ECO:0007669"/>
    <property type="project" value="InterPro"/>
</dbReference>
<evidence type="ECO:0000313" key="15">
    <source>
        <dbReference type="Proteomes" id="UP000294321"/>
    </source>
</evidence>
<dbReference type="PROSITE" id="PS50944">
    <property type="entry name" value="HTH_DTXR"/>
    <property type="match status" value="1"/>
</dbReference>
<dbReference type="PANTHER" id="PTHR33238">
    <property type="entry name" value="IRON (METAL) DEPENDENT REPRESSOR, DTXR FAMILY"/>
    <property type="match status" value="1"/>
</dbReference>
<dbReference type="Pfam" id="PF04023">
    <property type="entry name" value="FeoA"/>
    <property type="match status" value="1"/>
</dbReference>
<evidence type="ECO:0000256" key="9">
    <source>
        <dbReference type="ARBA" id="ARBA00023159"/>
    </source>
</evidence>
<evidence type="ECO:0000256" key="10">
    <source>
        <dbReference type="ARBA" id="ARBA00023163"/>
    </source>
</evidence>
<reference evidence="15" key="1">
    <citation type="submission" date="2018-12" db="EMBL/GenBank/DDBJ databases">
        <title>A new species of lactobacillus.</title>
        <authorList>
            <person name="Jian Y."/>
            <person name="Xin L."/>
            <person name="Hong Z.J."/>
            <person name="Ming L.Z."/>
            <person name="Hong X.Z."/>
        </authorList>
    </citation>
    <scope>NUCLEOTIDE SEQUENCE [LARGE SCALE GENOMIC DNA]</scope>
    <source>
        <strain evidence="15">HSLZ-75</strain>
    </source>
</reference>
<comment type="similarity">
    <text evidence="2">Belongs to the DtxR/MntR family.</text>
</comment>
<evidence type="ECO:0000259" key="13">
    <source>
        <dbReference type="PROSITE" id="PS50944"/>
    </source>
</evidence>
<dbReference type="KEGG" id="lji:ELX58_01185"/>
<dbReference type="RefSeq" id="WP_133441353.1">
    <property type="nucleotide sequence ID" value="NZ_CP034726.1"/>
</dbReference>
<dbReference type="InterPro" id="IPR022687">
    <property type="entry name" value="HTH_DTXR"/>
</dbReference>
<evidence type="ECO:0000256" key="7">
    <source>
        <dbReference type="ARBA" id="ARBA00023015"/>
    </source>
</evidence>
<keyword evidence="10" id="KW-0804">Transcription</keyword>
<dbReference type="InterPro" id="IPR038157">
    <property type="entry name" value="FeoA_core_dom"/>
</dbReference>
<comment type="subunit">
    <text evidence="3">Homodimer.</text>
</comment>
<dbReference type="AlphaFoldDB" id="A0A4P6ZJJ6"/>
<dbReference type="SUPFAM" id="SSF50037">
    <property type="entry name" value="C-terminal domain of transcriptional repressors"/>
    <property type="match status" value="1"/>
</dbReference>
<sequence>MSPIKEDYLKIIFELGGTRVKVSNKQIAISLNIAAGSVTEMVNKLLRDGLAKHEPYSGVTLTAKGARLAKLLIWKHRLWEVFLVRKLGFKLSDVDQEADVLEHVTSPKLLKALDKWLGYPRHCPHGGVIPGKDGHYSRESHVVLNDVKDGHTVAVDRFIDNRDLLTYLGDIKLDIGDVVHVVRHAPFDGPVIVHNLTDHTKLTIGYKAAHYIFVRPVKK</sequence>
<name>A0A4P6ZJJ6_9LACO</name>
<evidence type="ECO:0000256" key="2">
    <source>
        <dbReference type="ARBA" id="ARBA00007871"/>
    </source>
</evidence>
<keyword evidence="8" id="KW-0238">DNA-binding</keyword>
<dbReference type="Gene3D" id="2.30.30.90">
    <property type="match status" value="1"/>
</dbReference>
<dbReference type="Gene3D" id="1.10.10.10">
    <property type="entry name" value="Winged helix-like DNA-binding domain superfamily/Winged helix DNA-binding domain"/>
    <property type="match status" value="1"/>
</dbReference>
<keyword evidence="11" id="KW-0464">Manganese</keyword>
<evidence type="ECO:0000256" key="3">
    <source>
        <dbReference type="ARBA" id="ARBA00011738"/>
    </source>
</evidence>
<dbReference type="GO" id="GO:0046983">
    <property type="term" value="F:protein dimerization activity"/>
    <property type="evidence" value="ECO:0007669"/>
    <property type="project" value="InterPro"/>
</dbReference>
<dbReference type="GO" id="GO:0003700">
    <property type="term" value="F:DNA-binding transcription factor activity"/>
    <property type="evidence" value="ECO:0007669"/>
    <property type="project" value="InterPro"/>
</dbReference>
<dbReference type="InterPro" id="IPR036388">
    <property type="entry name" value="WH-like_DNA-bd_sf"/>
</dbReference>
<dbReference type="InterPro" id="IPR008988">
    <property type="entry name" value="Transcriptional_repressor_C"/>
</dbReference>
<dbReference type="SUPFAM" id="SSF46785">
    <property type="entry name" value="Winged helix' DNA-binding domain"/>
    <property type="match status" value="1"/>
</dbReference>
<evidence type="ECO:0000256" key="5">
    <source>
        <dbReference type="ARBA" id="ARBA00022491"/>
    </source>
</evidence>
<dbReference type="Pfam" id="PF01325">
    <property type="entry name" value="Fe_dep_repress"/>
    <property type="match status" value="1"/>
</dbReference>
<dbReference type="Proteomes" id="UP000294321">
    <property type="component" value="Chromosome"/>
</dbReference>
<dbReference type="Pfam" id="PF02742">
    <property type="entry name" value="Fe_dep_repr_C"/>
    <property type="match status" value="1"/>
</dbReference>